<organism evidence="1 2">
    <name type="scientific">Lipomyces orientalis</name>
    <dbReference type="NCBI Taxonomy" id="1233043"/>
    <lineage>
        <taxon>Eukaryota</taxon>
        <taxon>Fungi</taxon>
        <taxon>Dikarya</taxon>
        <taxon>Ascomycota</taxon>
        <taxon>Saccharomycotina</taxon>
        <taxon>Lipomycetes</taxon>
        <taxon>Lipomycetales</taxon>
        <taxon>Lipomycetaceae</taxon>
        <taxon>Lipomyces</taxon>
    </lineage>
</organism>
<sequence>MEDFNIPGAERAAQLKLLQEAIGDVPPYFWAACQVCHVEALKKLVKVASISPAIVRVFAARSRTMVRYWSPKPPKQPSQAPTPKKSIRSNVDTSSPITTPPAKKQKTLHSPGSDASSPPLSRNRLARDLADERDSFRCVLTGDPSREIAHIYPFHSIKYKEEDAFGERHIFWDHLKNFWPEQKITDWELELFPKGPHEIGEEKTYNLITLSRTAHDMWARGAFALKPISVSNDNMTLKVQFFWQKKQTDIQATMSLLTTPFSTEHLDQNDGAFDSARAVLYYSDKRITSGQFFELHTNDPTTKPLPSFQLLEMQWFLQRVAGMAGAAGDIDWEDLDNDSDEEIPDLRSDGVGDSSLISIGPSSSPVFPPRGSLDLRDHSKHRPEEAEEGEEGIGEASEVRVIM</sequence>
<dbReference type="Proteomes" id="UP001489719">
    <property type="component" value="Unassembled WGS sequence"/>
</dbReference>
<protein>
    <submittedName>
        <fullName evidence="1">Uncharacterized protein</fullName>
    </submittedName>
</protein>
<accession>A0ACC3TFB4</accession>
<gene>
    <name evidence="1" type="ORF">V1517DRAFT_348725</name>
</gene>
<name>A0ACC3TFB4_9ASCO</name>
<evidence type="ECO:0000313" key="1">
    <source>
        <dbReference type="EMBL" id="KAK9319847.1"/>
    </source>
</evidence>
<evidence type="ECO:0000313" key="2">
    <source>
        <dbReference type="Proteomes" id="UP001489719"/>
    </source>
</evidence>
<dbReference type="EMBL" id="MU970158">
    <property type="protein sequence ID" value="KAK9319847.1"/>
    <property type="molecule type" value="Genomic_DNA"/>
</dbReference>
<reference evidence="2" key="1">
    <citation type="journal article" date="2024" name="Front. Bioeng. Biotechnol.">
        <title>Genome-scale model development and genomic sequencing of the oleaginous clade Lipomyces.</title>
        <authorList>
            <person name="Czajka J.J."/>
            <person name="Han Y."/>
            <person name="Kim J."/>
            <person name="Mondo S.J."/>
            <person name="Hofstad B.A."/>
            <person name="Robles A."/>
            <person name="Haridas S."/>
            <person name="Riley R."/>
            <person name="LaButti K."/>
            <person name="Pangilinan J."/>
            <person name="Andreopoulos W."/>
            <person name="Lipzen A."/>
            <person name="Yan J."/>
            <person name="Wang M."/>
            <person name="Ng V."/>
            <person name="Grigoriev I.V."/>
            <person name="Spatafora J.W."/>
            <person name="Magnuson J.K."/>
            <person name="Baker S.E."/>
            <person name="Pomraning K.R."/>
        </authorList>
    </citation>
    <scope>NUCLEOTIDE SEQUENCE [LARGE SCALE GENOMIC DNA]</scope>
    <source>
        <strain evidence="2">CBS 10300</strain>
    </source>
</reference>
<comment type="caution">
    <text evidence="1">The sequence shown here is derived from an EMBL/GenBank/DDBJ whole genome shotgun (WGS) entry which is preliminary data.</text>
</comment>
<proteinExistence type="predicted"/>
<keyword evidence="2" id="KW-1185">Reference proteome</keyword>